<keyword evidence="2" id="KW-1185">Reference proteome</keyword>
<organism evidence="1 2">
    <name type="scientific">Mycena belliarum</name>
    <dbReference type="NCBI Taxonomy" id="1033014"/>
    <lineage>
        <taxon>Eukaryota</taxon>
        <taxon>Fungi</taxon>
        <taxon>Dikarya</taxon>
        <taxon>Basidiomycota</taxon>
        <taxon>Agaricomycotina</taxon>
        <taxon>Agaricomycetes</taxon>
        <taxon>Agaricomycetidae</taxon>
        <taxon>Agaricales</taxon>
        <taxon>Marasmiineae</taxon>
        <taxon>Mycenaceae</taxon>
        <taxon>Mycena</taxon>
    </lineage>
</organism>
<accession>A0AAD6U3K1</accession>
<gene>
    <name evidence="1" type="ORF">B0H15DRAFT_1023332</name>
</gene>
<name>A0AAD6U3K1_9AGAR</name>
<sequence length="248" mass="27270">MLRSDSPIWSQPFCFRNLANIPCLSRMYPYMLFCDLNPLIWFITQEMFKSIRLSVLLAVQLGSWVVANQDSTSLERRDTASFFAAEATLINAANTFAADRYSGAFPANIPELEGIAAHIKACSDAYDASLIQLASITSPTFSTPLLSPADAATFNATFVPAHNAILANLNSMQAGKAFFESVNNNALLLTMFCHWISGLSREVDVFLGRLTVAAPSTAYSIYWAQLKSTAAFQYQIWLDEDGFNCAGL</sequence>
<dbReference type="AlphaFoldDB" id="A0AAD6U3K1"/>
<dbReference type="Proteomes" id="UP001222325">
    <property type="component" value="Unassembled WGS sequence"/>
</dbReference>
<dbReference type="EMBL" id="JARJCN010000033">
    <property type="protein sequence ID" value="KAJ7085736.1"/>
    <property type="molecule type" value="Genomic_DNA"/>
</dbReference>
<comment type="caution">
    <text evidence="1">The sequence shown here is derived from an EMBL/GenBank/DDBJ whole genome shotgun (WGS) entry which is preliminary data.</text>
</comment>
<evidence type="ECO:0000313" key="2">
    <source>
        <dbReference type="Proteomes" id="UP001222325"/>
    </source>
</evidence>
<evidence type="ECO:0000313" key="1">
    <source>
        <dbReference type="EMBL" id="KAJ7085736.1"/>
    </source>
</evidence>
<reference evidence="1" key="1">
    <citation type="submission" date="2023-03" db="EMBL/GenBank/DDBJ databases">
        <title>Massive genome expansion in bonnet fungi (Mycena s.s.) driven by repeated elements and novel gene families across ecological guilds.</title>
        <authorList>
            <consortium name="Lawrence Berkeley National Laboratory"/>
            <person name="Harder C.B."/>
            <person name="Miyauchi S."/>
            <person name="Viragh M."/>
            <person name="Kuo A."/>
            <person name="Thoen E."/>
            <person name="Andreopoulos B."/>
            <person name="Lu D."/>
            <person name="Skrede I."/>
            <person name="Drula E."/>
            <person name="Henrissat B."/>
            <person name="Morin E."/>
            <person name="Kohler A."/>
            <person name="Barry K."/>
            <person name="LaButti K."/>
            <person name="Morin E."/>
            <person name="Salamov A."/>
            <person name="Lipzen A."/>
            <person name="Mereny Z."/>
            <person name="Hegedus B."/>
            <person name="Baldrian P."/>
            <person name="Stursova M."/>
            <person name="Weitz H."/>
            <person name="Taylor A."/>
            <person name="Grigoriev I.V."/>
            <person name="Nagy L.G."/>
            <person name="Martin F."/>
            <person name="Kauserud H."/>
        </authorList>
    </citation>
    <scope>NUCLEOTIDE SEQUENCE</scope>
    <source>
        <strain evidence="1">CBHHK173m</strain>
    </source>
</reference>
<proteinExistence type="predicted"/>
<protein>
    <submittedName>
        <fullName evidence="1">Uncharacterized protein</fullName>
    </submittedName>
</protein>